<gene>
    <name evidence="1" type="ORF">GTP77_21170</name>
</gene>
<evidence type="ECO:0000313" key="1">
    <source>
        <dbReference type="EMBL" id="MYN09836.1"/>
    </source>
</evidence>
<dbReference type="RefSeq" id="WP_161074136.1">
    <property type="nucleotide sequence ID" value="NZ_WWCU01000028.1"/>
</dbReference>
<evidence type="ECO:0000313" key="2">
    <source>
        <dbReference type="Proteomes" id="UP000450676"/>
    </source>
</evidence>
<name>A0A7X4KQ19_9BURK</name>
<organism evidence="1 2">
    <name type="scientific">Pseudoduganella aquatica</name>
    <dbReference type="NCBI Taxonomy" id="2660641"/>
    <lineage>
        <taxon>Bacteria</taxon>
        <taxon>Pseudomonadati</taxon>
        <taxon>Pseudomonadota</taxon>
        <taxon>Betaproteobacteria</taxon>
        <taxon>Burkholderiales</taxon>
        <taxon>Oxalobacteraceae</taxon>
        <taxon>Telluria group</taxon>
        <taxon>Pseudoduganella</taxon>
    </lineage>
</organism>
<dbReference type="Proteomes" id="UP000450676">
    <property type="component" value="Unassembled WGS sequence"/>
</dbReference>
<keyword evidence="2" id="KW-1185">Reference proteome</keyword>
<reference evidence="1 2" key="1">
    <citation type="submission" date="2019-12" db="EMBL/GenBank/DDBJ databases">
        <title>Novel species isolated from a subtropical stream in China.</title>
        <authorList>
            <person name="Lu H."/>
        </authorList>
    </citation>
    <scope>NUCLEOTIDE SEQUENCE [LARGE SCALE GENOMIC DNA]</scope>
    <source>
        <strain evidence="1 2">FT127W</strain>
    </source>
</reference>
<proteinExistence type="predicted"/>
<dbReference type="InterPro" id="IPR025503">
    <property type="entry name" value="DUF4391"/>
</dbReference>
<accession>A0A7X4KQ19</accession>
<dbReference type="EMBL" id="WWCU01000028">
    <property type="protein sequence ID" value="MYN09836.1"/>
    <property type="molecule type" value="Genomic_DNA"/>
</dbReference>
<sequence>MSGVATSAKHSTLLKYPKQATYGRILPKTKIYAHAGANTRLKDLFVEQVEQIVWLYKLAPETINLPAKPGVPEVQVFRVTLKTAELSIDVLKCIDGAVQFPIVFELEHEGKIKVIAAHKRPSEADASKWVVSDYFSTAWIPADIERGDMPVVLDLGGLYEALLQRLIPLAPRAHEGFTALVERLEGVRAKQREIEKIRAKLAKEKQFNRKVEINATLRQLNNELEELSH</sequence>
<dbReference type="Pfam" id="PF14335">
    <property type="entry name" value="DUF4391"/>
    <property type="match status" value="1"/>
</dbReference>
<protein>
    <submittedName>
        <fullName evidence="1">DUF4391 domain-containing protein</fullName>
    </submittedName>
</protein>
<dbReference type="AlphaFoldDB" id="A0A7X4KQ19"/>
<comment type="caution">
    <text evidence="1">The sequence shown here is derived from an EMBL/GenBank/DDBJ whole genome shotgun (WGS) entry which is preliminary data.</text>
</comment>